<proteinExistence type="predicted"/>
<reference evidence="2" key="1">
    <citation type="submission" date="2021-05" db="EMBL/GenBank/DDBJ databases">
        <authorList>
            <person name="Pietrasiak N."/>
            <person name="Ward R."/>
            <person name="Stajich J.E."/>
            <person name="Kurbessoian T."/>
        </authorList>
    </citation>
    <scope>NUCLEOTIDE SEQUENCE</scope>
    <source>
        <strain evidence="2">UHER 2000/2452</strain>
    </source>
</reference>
<feature type="transmembrane region" description="Helical" evidence="1">
    <location>
        <begin position="7"/>
        <end position="27"/>
    </location>
</feature>
<dbReference type="Proteomes" id="UP000757435">
    <property type="component" value="Unassembled WGS sequence"/>
</dbReference>
<evidence type="ECO:0000313" key="2">
    <source>
        <dbReference type="EMBL" id="MBW4662502.1"/>
    </source>
</evidence>
<protein>
    <submittedName>
        <fullName evidence="2">DUF5367 domain-containing protein</fullName>
    </submittedName>
</protein>
<feature type="transmembrane region" description="Helical" evidence="1">
    <location>
        <begin position="69"/>
        <end position="90"/>
    </location>
</feature>
<feature type="transmembrane region" description="Helical" evidence="1">
    <location>
        <begin position="102"/>
        <end position="123"/>
    </location>
</feature>
<keyword evidence="1" id="KW-0812">Transmembrane</keyword>
<dbReference type="Pfam" id="PF17329">
    <property type="entry name" value="DUF5367"/>
    <property type="match status" value="1"/>
</dbReference>
<dbReference type="AlphaFoldDB" id="A0A951QG15"/>
<dbReference type="InterPro" id="IPR020509">
    <property type="entry name" value="Uncharacterised_YnzE"/>
</dbReference>
<name>A0A951QG15_9CYAN</name>
<sequence>MSTKDRISFIALGLVIWAAGTSVYRLTGSSFFEGSAAGYWLNVVITGILYAVVSLGLMKWRKIKQKDWLQGAICVALPGMLGEIPILAGFSELMSNMQPETAGRYAAFLFGGYSTLIGVAWFMSVKASSQATSTTRFVGTDQ</sequence>
<evidence type="ECO:0000256" key="1">
    <source>
        <dbReference type="SAM" id="Phobius"/>
    </source>
</evidence>
<evidence type="ECO:0000313" key="3">
    <source>
        <dbReference type="Proteomes" id="UP000757435"/>
    </source>
</evidence>
<keyword evidence="1" id="KW-1133">Transmembrane helix</keyword>
<organism evidence="2 3">
    <name type="scientific">Drouetiella hepatica Uher 2000/2452</name>
    <dbReference type="NCBI Taxonomy" id="904376"/>
    <lineage>
        <taxon>Bacteria</taxon>
        <taxon>Bacillati</taxon>
        <taxon>Cyanobacteriota</taxon>
        <taxon>Cyanophyceae</taxon>
        <taxon>Oculatellales</taxon>
        <taxon>Oculatellaceae</taxon>
        <taxon>Drouetiella</taxon>
    </lineage>
</organism>
<accession>A0A951QG15</accession>
<reference evidence="2" key="2">
    <citation type="journal article" date="2022" name="Microbiol. Resour. Announc.">
        <title>Metagenome Sequencing to Explore Phylogenomics of Terrestrial Cyanobacteria.</title>
        <authorList>
            <person name="Ward R.D."/>
            <person name="Stajich J.E."/>
            <person name="Johansen J.R."/>
            <person name="Huntemann M."/>
            <person name="Clum A."/>
            <person name="Foster B."/>
            <person name="Foster B."/>
            <person name="Roux S."/>
            <person name="Palaniappan K."/>
            <person name="Varghese N."/>
            <person name="Mukherjee S."/>
            <person name="Reddy T.B.K."/>
            <person name="Daum C."/>
            <person name="Copeland A."/>
            <person name="Chen I.A."/>
            <person name="Ivanova N.N."/>
            <person name="Kyrpides N.C."/>
            <person name="Shapiro N."/>
            <person name="Eloe-Fadrosh E.A."/>
            <person name="Pietrasiak N."/>
        </authorList>
    </citation>
    <scope>NUCLEOTIDE SEQUENCE</scope>
    <source>
        <strain evidence="2">UHER 2000/2452</strain>
    </source>
</reference>
<feature type="transmembrane region" description="Helical" evidence="1">
    <location>
        <begin position="39"/>
        <end position="57"/>
    </location>
</feature>
<comment type="caution">
    <text evidence="2">The sequence shown here is derived from an EMBL/GenBank/DDBJ whole genome shotgun (WGS) entry which is preliminary data.</text>
</comment>
<keyword evidence="1" id="KW-0472">Membrane</keyword>
<dbReference type="EMBL" id="JAHHHD010000080">
    <property type="protein sequence ID" value="MBW4662502.1"/>
    <property type="molecule type" value="Genomic_DNA"/>
</dbReference>
<gene>
    <name evidence="2" type="ORF">KME15_27970</name>
</gene>